<sequence length="78" mass="8258">MACAVMTCVPQGSYYTTLEYKVNITRAIPLGTSVRAVGTVSHAGRSTGVASGEIRGIDDDRLYATGSTTCLIMQARQD</sequence>
<dbReference type="STRING" id="89187.ISM_08360"/>
<dbReference type="EMBL" id="AALY01000001">
    <property type="protein sequence ID" value="EAP78295.1"/>
    <property type="molecule type" value="Genomic_DNA"/>
</dbReference>
<dbReference type="GO" id="GO:0016289">
    <property type="term" value="F:acyl-CoA hydrolase activity"/>
    <property type="evidence" value="ECO:0007669"/>
    <property type="project" value="UniProtKB-ARBA"/>
</dbReference>
<dbReference type="AlphaFoldDB" id="A3SLR4"/>
<dbReference type="Gene3D" id="3.10.129.10">
    <property type="entry name" value="Hotdog Thioesterase"/>
    <property type="match status" value="1"/>
</dbReference>
<comment type="caution">
    <text evidence="3">The sequence shown here is derived from an EMBL/GenBank/DDBJ whole genome shotgun (WGS) entry which is preliminary data.</text>
</comment>
<accession>A3SLR4</accession>
<dbReference type="InterPro" id="IPR003736">
    <property type="entry name" value="PAAI_dom"/>
</dbReference>
<dbReference type="Pfam" id="PF03061">
    <property type="entry name" value="4HBT"/>
    <property type="match status" value="1"/>
</dbReference>
<organism evidence="3 4">
    <name type="scientific">Roseovarius nubinhibens (strain ATCC BAA-591 / DSM 15170 / ISM)</name>
    <dbReference type="NCBI Taxonomy" id="89187"/>
    <lineage>
        <taxon>Bacteria</taxon>
        <taxon>Pseudomonadati</taxon>
        <taxon>Pseudomonadota</taxon>
        <taxon>Alphaproteobacteria</taxon>
        <taxon>Rhodobacterales</taxon>
        <taxon>Roseobacteraceae</taxon>
        <taxon>Roseovarius</taxon>
    </lineage>
</organism>
<evidence type="ECO:0000313" key="4">
    <source>
        <dbReference type="Proteomes" id="UP000005954"/>
    </source>
</evidence>
<dbReference type="InterPro" id="IPR029069">
    <property type="entry name" value="HotDog_dom_sf"/>
</dbReference>
<proteinExistence type="predicted"/>
<gene>
    <name evidence="3" type="ORF">ISM_08360</name>
</gene>
<reference evidence="3 4" key="1">
    <citation type="submission" date="2005-12" db="EMBL/GenBank/DDBJ databases">
        <authorList>
            <person name="Moran M.A."/>
            <person name="Ferriera S."/>
            <person name="Johnson J."/>
            <person name="Kravitz S."/>
            <person name="Halpern A."/>
            <person name="Remington K."/>
            <person name="Beeson K."/>
            <person name="Tran B."/>
            <person name="Rogers Y.-H."/>
            <person name="Friedman R."/>
            <person name="Venter J.C."/>
        </authorList>
    </citation>
    <scope>NUCLEOTIDE SEQUENCE [LARGE SCALE GENOMIC DNA]</scope>
    <source>
        <strain evidence="4">ATCC BAA-591 / DSM 15170 / ISM</strain>
    </source>
</reference>
<feature type="domain" description="Thioesterase" evidence="2">
    <location>
        <begin position="2"/>
        <end position="59"/>
    </location>
</feature>
<evidence type="ECO:0000259" key="2">
    <source>
        <dbReference type="Pfam" id="PF03061"/>
    </source>
</evidence>
<evidence type="ECO:0000313" key="3">
    <source>
        <dbReference type="EMBL" id="EAP78295.1"/>
    </source>
</evidence>
<dbReference type="InterPro" id="IPR006683">
    <property type="entry name" value="Thioestr_dom"/>
</dbReference>
<dbReference type="CDD" id="cd03443">
    <property type="entry name" value="PaaI_thioesterase"/>
    <property type="match status" value="1"/>
</dbReference>
<name>A3SLR4_ROSNI</name>
<protein>
    <submittedName>
        <fullName evidence="3">Thioesterase family protein</fullName>
    </submittedName>
</protein>
<dbReference type="SUPFAM" id="SSF54637">
    <property type="entry name" value="Thioesterase/thiol ester dehydrase-isomerase"/>
    <property type="match status" value="1"/>
</dbReference>
<evidence type="ECO:0000256" key="1">
    <source>
        <dbReference type="ARBA" id="ARBA00022801"/>
    </source>
</evidence>
<keyword evidence="4" id="KW-1185">Reference proteome</keyword>
<dbReference type="HOGENOM" id="CLU_2619814_0_0_5"/>
<dbReference type="Proteomes" id="UP000005954">
    <property type="component" value="Unassembled WGS sequence"/>
</dbReference>
<keyword evidence="1" id="KW-0378">Hydrolase</keyword>
<dbReference type="eggNOG" id="COG2050">
    <property type="taxonomic scope" value="Bacteria"/>
</dbReference>
<dbReference type="NCBIfam" id="TIGR00369">
    <property type="entry name" value="unchar_dom_1"/>
    <property type="match status" value="1"/>
</dbReference>